<dbReference type="Pfam" id="PF08487">
    <property type="entry name" value="VIT"/>
    <property type="match status" value="1"/>
</dbReference>
<feature type="domain" description="VIT" evidence="10">
    <location>
        <begin position="403"/>
        <end position="533"/>
    </location>
</feature>
<feature type="domain" description="EF-hand" evidence="7">
    <location>
        <begin position="1774"/>
        <end position="1809"/>
    </location>
</feature>
<feature type="compositionally biased region" description="Low complexity" evidence="5">
    <location>
        <begin position="1619"/>
        <end position="1631"/>
    </location>
</feature>
<dbReference type="OrthoDB" id="1729737at2759"/>
<proteinExistence type="predicted"/>
<keyword evidence="4" id="KW-0328">Glycosyltransferase</keyword>
<feature type="compositionally biased region" description="Low complexity" evidence="5">
    <location>
        <begin position="1453"/>
        <end position="1465"/>
    </location>
</feature>
<dbReference type="Pfam" id="PF00957">
    <property type="entry name" value="Synaptobrevin"/>
    <property type="match status" value="1"/>
</dbReference>
<keyword evidence="2" id="KW-0106">Calcium</keyword>
<dbReference type="SUPFAM" id="SSF53300">
    <property type="entry name" value="vWA-like"/>
    <property type="match status" value="1"/>
</dbReference>
<feature type="region of interest" description="Disordered" evidence="5">
    <location>
        <begin position="1609"/>
        <end position="1646"/>
    </location>
</feature>
<feature type="region of interest" description="Disordered" evidence="5">
    <location>
        <begin position="1062"/>
        <end position="1081"/>
    </location>
</feature>
<dbReference type="PROSITE" id="PS00018">
    <property type="entry name" value="EF_HAND_1"/>
    <property type="match status" value="1"/>
</dbReference>
<sequence>VIQHSGLDATKLPPTTYGSVRSCAAPLISGTASLASDVPQQVLDLVNVLYQDAWKYLTATTTLAVSTNPTSSALSSKTLMDVVKAESILQRIGEVLQSLLHKGVREESWRDSTELIALSKVPQKGSNGGQIASLEAYENSCDTVRSLRAMLSVGESLCGNIYNAPAEVKLATLGCVIRPLPHDHSDYHVVRDLIRESVSSVAGSPAAPVISAVMSVYSDEGRQSFHRSSRSIANHQLLFHGTRSSNLVSILREGLQVPLSGRLRRDAGMLGRGIYFGDSVYTALKYATPSSNGRYLVLISEVALGRPYDVREHRLDLVAPPEGFDSVHGIPTTAQNGFVEDEYVVYNAHRSSVSFLVELQWDGPSTRQLLLPAAVTLPVPSPWSENVVGPSSSVAEFKAPNVKDVESGLRTSSGKLVPLRNTRIRGKIVDLIAEVDVLQQYSNDSDTALETKYVFPLQSGCAVCAFEAYINDKKIVGKVKEKEEARKEYKAAVERGDGAYLLDESEETPDVFTVSVGNLPPKTDVVIRITYVLELRVHPALQAIEFIIPAAIVPLKEKQGAVKTQTKTRTEWSDATAERVGLELSIDMPFDIMKIECSQPQTVQRKRSACRAVLKASHFDLLEGDFVLYTYIRSISTPRIWVETHPTLQSSVAMITFFPEVHAPPPSSSVVDGAAKKEAFVLIDCSASMEGGGAMDAAKTVAILSLRALSRKWSFNVVLLGTRSIFLFPRSRKASLVNIEEAVKFVQASAGPWLGGSCLGAMLPSLARFVAAQGSTIDLLLISDGHIPESDQSLCSSLHELPALRLFTAAVGKGSNSTTLRSLSIAGRGQCEVFSDTSKAKWIASTACVVRRMEQEALSKIQVDWSTEQSRRLRDATNATIHQSPAHVASIFSKESTVVYGLLHHNNAIQCELSAVHCGRRVERDAYGEWPSQSFLVTTTGLSFVQGAMIHCLCAKARIKEYTDGVMTMDGVAANEALKEKTKQTIIDIGCLYGLVTPFTSMIAVEERTEDERAGRRSATAKPTPSIDSVGPSVDVLPEEVFEDALSSEDDEPQFSIVGAQHRKHLKAEKKRREEARRRRLDEEWVRPVSAIMPSSNEDDTDDDHRSTLLLESVGMGTRNDTAGSRLFVYAEPQLKLTDEMDGDVSDRCWGDAGALSGDEGGGPHSDDDDDDDDDSSSTSSSGSESLKSQDEKRKPSFYADLAGCVDDSDDYVKNEEPVVLHKRRACHEEADEWEVAVPSSARGLLAHSQLRSAPLRKKMALRKERSSSSYREGDVYSVTPQTEALVAAARASMPTPRVAVSSQLIAQKKGASQQEHDLHQESFKERASMKLCEAEDEECDDVLGMFEEEAPSPPRERERSRREEADRAPLPQQPSLLARSRNVTNAPGVSSAPSFAPPPPPCAAPPPPPPSMMATSSARFMDSRAYEDVRVEKEAAPKMMQQQQARRRMEEPTAAAATASSTTSFAAQPLLSRSVAPQAASSPQASARLAESAGFRSAAVFGSAQAAVGGRGRGGFGAPPGRGGFGAPPAAGFGAAPAFGAPPTLQAFSAAPAPGGFGAPPAPQGFGAPRAAGFGAPPAPQAFSAVAPASSTAIPLDVTTYLGDTFGSAPTRGPPPSASLASTAALSVSKSMKRRATTSTTEKKDVTVSKPAAASAKAKCVVQDSGQMDPELAALLASLDAIPVGGCQQQADTTDADLDRLLASLEDTKATGERISRELANQNELLDCMHSNIDSVLARGDRLEDLESKSCELADASRQFYKKSAPPQRSSQQDKDDLIAAFSVFDKSDSGYVTLAEMKHVMTNLGEYVPDHEIEEMFRMADTEGSGRINIQQFVELMESGGEVTWSEHAIHLSDLPAHFTLAQLAVVPKKYKVDRCPSTGMCLGTATLDYKENMETEMIAGVVNVLLLCDLYGWGWRLHSKTAEESVTMFKNELLSDGLRSLSTILQRDDELNFDSPIATWLPLLNTACGLPSNGLLNVFFHRYNNSDEAHDHGVRKSDAVRAFGRAILLLLQRSPLPERFSDLESLILPYSSTYIKTWNAFVWPVCVPRNIIPSLPFPFVTVEETDARNHYDDVAPSDIDQGSWCGPSTEPVDWKKTRNNAH</sequence>
<evidence type="ECO:0000259" key="8">
    <source>
        <dbReference type="PROSITE" id="PS50892"/>
    </source>
</evidence>
<dbReference type="SMART" id="SM00054">
    <property type="entry name" value="EFh"/>
    <property type="match status" value="2"/>
</dbReference>
<dbReference type="PROSITE" id="PS51059">
    <property type="entry name" value="PARP_CATALYTIC"/>
    <property type="match status" value="1"/>
</dbReference>
<evidence type="ECO:0000256" key="1">
    <source>
        <dbReference type="ARBA" id="ARBA00022737"/>
    </source>
</evidence>
<feature type="domain" description="PARP catalytic" evidence="9">
    <location>
        <begin position="164"/>
        <end position="368"/>
    </location>
</feature>
<accession>A0A0S4JIP4</accession>
<evidence type="ECO:0000313" key="11">
    <source>
        <dbReference type="EMBL" id="CUG89283.1"/>
    </source>
</evidence>
<evidence type="ECO:0000259" key="9">
    <source>
        <dbReference type="PROSITE" id="PS51059"/>
    </source>
</evidence>
<evidence type="ECO:0000313" key="12">
    <source>
        <dbReference type="Proteomes" id="UP000051952"/>
    </source>
</evidence>
<feature type="compositionally biased region" description="Pro residues" evidence="5">
    <location>
        <begin position="1396"/>
        <end position="1412"/>
    </location>
</feature>
<dbReference type="PROSITE" id="PS51468">
    <property type="entry name" value="VIT"/>
    <property type="match status" value="1"/>
</dbReference>
<dbReference type="InterPro" id="IPR000727">
    <property type="entry name" value="T_SNARE_dom"/>
</dbReference>
<dbReference type="PANTHER" id="PTHR46530">
    <property type="entry name" value="PROTEIN MONO-ADP-RIBOSYLTRANSFERASE PARP4"/>
    <property type="match status" value="1"/>
</dbReference>
<dbReference type="Pfam" id="PF13499">
    <property type="entry name" value="EF-hand_7"/>
    <property type="match status" value="1"/>
</dbReference>
<feature type="compositionally biased region" description="Low complexity" evidence="5">
    <location>
        <begin position="1177"/>
        <end position="1187"/>
    </location>
</feature>
<dbReference type="Gene3D" id="3.90.228.10">
    <property type="match status" value="1"/>
</dbReference>
<feature type="domain" description="EF-hand" evidence="7">
    <location>
        <begin position="1810"/>
        <end position="1845"/>
    </location>
</feature>
<dbReference type="EMBL" id="CYKH01001717">
    <property type="protein sequence ID" value="CUG89283.1"/>
    <property type="molecule type" value="Genomic_DNA"/>
</dbReference>
<evidence type="ECO:0000256" key="4">
    <source>
        <dbReference type="RuleBase" id="RU362114"/>
    </source>
</evidence>
<dbReference type="GO" id="GO:0005509">
    <property type="term" value="F:calcium ion binding"/>
    <property type="evidence" value="ECO:0007669"/>
    <property type="project" value="InterPro"/>
</dbReference>
<dbReference type="InterPro" id="IPR012317">
    <property type="entry name" value="Poly(ADP-ribose)pol_cat_dom"/>
</dbReference>
<dbReference type="PANTHER" id="PTHR46530:SF1">
    <property type="entry name" value="PROTEIN MONO-ADP-RIBOSYLTRANSFERASE PARP4"/>
    <property type="match status" value="1"/>
</dbReference>
<dbReference type="SUPFAM" id="SSF56399">
    <property type="entry name" value="ADP-ribosylation"/>
    <property type="match status" value="1"/>
</dbReference>
<dbReference type="InterPro" id="IPR031273">
    <property type="entry name" value="PARP4"/>
</dbReference>
<dbReference type="GO" id="GO:0005737">
    <property type="term" value="C:cytoplasm"/>
    <property type="evidence" value="ECO:0007669"/>
    <property type="project" value="TreeGrafter"/>
</dbReference>
<evidence type="ECO:0000259" key="7">
    <source>
        <dbReference type="PROSITE" id="PS50222"/>
    </source>
</evidence>
<dbReference type="CDD" id="cd00051">
    <property type="entry name" value="EFh"/>
    <property type="match status" value="1"/>
</dbReference>
<dbReference type="InterPro" id="IPR011992">
    <property type="entry name" value="EF-hand-dom_pair"/>
</dbReference>
<keyword evidence="4" id="KW-0520">NAD</keyword>
<feature type="compositionally biased region" description="Acidic residues" evidence="5">
    <location>
        <begin position="1167"/>
        <end position="1176"/>
    </location>
</feature>
<dbReference type="InterPro" id="IPR002048">
    <property type="entry name" value="EF_hand_dom"/>
</dbReference>
<feature type="compositionally biased region" description="Basic and acidic residues" evidence="5">
    <location>
        <begin position="1422"/>
        <end position="1437"/>
    </location>
</feature>
<dbReference type="EC" id="2.4.2.-" evidence="4"/>
<feature type="region of interest" description="Disordered" evidence="5">
    <location>
        <begin position="1347"/>
        <end position="1465"/>
    </location>
</feature>
<dbReference type="Gene3D" id="1.10.238.10">
    <property type="entry name" value="EF-hand"/>
    <property type="match status" value="1"/>
</dbReference>
<evidence type="ECO:0000256" key="2">
    <source>
        <dbReference type="ARBA" id="ARBA00022837"/>
    </source>
</evidence>
<feature type="domain" description="T-SNARE coiled-coil homology" evidence="6">
    <location>
        <begin position="1689"/>
        <end position="1737"/>
    </location>
</feature>
<feature type="region of interest" description="Disordered" evidence="5">
    <location>
        <begin position="1148"/>
        <end position="1195"/>
    </location>
</feature>
<dbReference type="VEuPathDB" id="TriTrypDB:BSAL_20255"/>
<dbReference type="Gene3D" id="1.20.5.110">
    <property type="match status" value="1"/>
</dbReference>
<dbReference type="Gene3D" id="3.40.50.410">
    <property type="entry name" value="von Willebrand factor, type A domain"/>
    <property type="match status" value="1"/>
</dbReference>
<dbReference type="PROSITE" id="PS50892">
    <property type="entry name" value="V_SNARE"/>
    <property type="match status" value="1"/>
</dbReference>
<dbReference type="FunFam" id="1.10.238.10:FF:000003">
    <property type="entry name" value="Calmodulin A"/>
    <property type="match status" value="1"/>
</dbReference>
<keyword evidence="1" id="KW-0677">Repeat</keyword>
<feature type="region of interest" description="Disordered" evidence="5">
    <location>
        <begin position="1008"/>
        <end position="1033"/>
    </location>
</feature>
<dbReference type="Pfam" id="PF00644">
    <property type="entry name" value="PARP"/>
    <property type="match status" value="1"/>
</dbReference>
<evidence type="ECO:0000259" key="6">
    <source>
        <dbReference type="PROSITE" id="PS50192"/>
    </source>
</evidence>
<dbReference type="PROSITE" id="PS50222">
    <property type="entry name" value="EF_HAND_2"/>
    <property type="match status" value="2"/>
</dbReference>
<evidence type="ECO:0000259" key="10">
    <source>
        <dbReference type="PROSITE" id="PS51468"/>
    </source>
</evidence>
<feature type="compositionally biased region" description="Basic and acidic residues" evidence="5">
    <location>
        <begin position="1071"/>
        <end position="1081"/>
    </location>
</feature>
<dbReference type="InterPro" id="IPR002035">
    <property type="entry name" value="VWF_A"/>
</dbReference>
<keyword evidence="12" id="KW-1185">Reference proteome</keyword>
<dbReference type="GO" id="GO:0003950">
    <property type="term" value="F:NAD+ poly-ADP-ribosyltransferase activity"/>
    <property type="evidence" value="ECO:0007669"/>
    <property type="project" value="UniProtKB-UniRule"/>
</dbReference>
<keyword evidence="4" id="KW-0808">Transferase</keyword>
<feature type="compositionally biased region" description="Basic and acidic residues" evidence="5">
    <location>
        <begin position="1355"/>
        <end position="1368"/>
    </location>
</feature>
<dbReference type="CDD" id="cd15841">
    <property type="entry name" value="SNARE_Qc"/>
    <property type="match status" value="1"/>
</dbReference>
<gene>
    <name evidence="11" type="ORF">BSAL_20255</name>
</gene>
<dbReference type="InterPro" id="IPR018247">
    <property type="entry name" value="EF_Hand_1_Ca_BS"/>
</dbReference>
<organism evidence="11 12">
    <name type="scientific">Bodo saltans</name>
    <name type="common">Flagellated protozoan</name>
    <dbReference type="NCBI Taxonomy" id="75058"/>
    <lineage>
        <taxon>Eukaryota</taxon>
        <taxon>Discoba</taxon>
        <taxon>Euglenozoa</taxon>
        <taxon>Kinetoplastea</taxon>
        <taxon>Metakinetoplastina</taxon>
        <taxon>Eubodonida</taxon>
        <taxon>Bodonidae</taxon>
        <taxon>Bodo</taxon>
    </lineage>
</organism>
<dbReference type="Proteomes" id="UP000051952">
    <property type="component" value="Unassembled WGS sequence"/>
</dbReference>
<dbReference type="SMART" id="SM00609">
    <property type="entry name" value="VIT"/>
    <property type="match status" value="1"/>
</dbReference>
<reference evidence="12" key="1">
    <citation type="submission" date="2015-09" db="EMBL/GenBank/DDBJ databases">
        <authorList>
            <consortium name="Pathogen Informatics"/>
        </authorList>
    </citation>
    <scope>NUCLEOTIDE SEQUENCE [LARGE SCALE GENOMIC DNA]</scope>
    <source>
        <strain evidence="12">Lake Konstanz</strain>
    </source>
</reference>
<dbReference type="SUPFAM" id="SSF58038">
    <property type="entry name" value="SNARE fusion complex"/>
    <property type="match status" value="1"/>
</dbReference>
<dbReference type="SUPFAM" id="SSF47473">
    <property type="entry name" value="EF-hand"/>
    <property type="match status" value="1"/>
</dbReference>
<feature type="domain" description="V-SNARE coiled-coil homology" evidence="8">
    <location>
        <begin position="1715"/>
        <end position="1776"/>
    </location>
</feature>
<dbReference type="InterPro" id="IPR042855">
    <property type="entry name" value="V_SNARE_CC"/>
</dbReference>
<dbReference type="InterPro" id="IPR013694">
    <property type="entry name" value="VIT"/>
</dbReference>
<dbReference type="InterPro" id="IPR036465">
    <property type="entry name" value="vWFA_dom_sf"/>
</dbReference>
<protein>
    <recommendedName>
        <fullName evidence="4">Poly [ADP-ribose] polymerase</fullName>
        <shortName evidence="4">PARP</shortName>
        <ecNumber evidence="4">2.4.2.-</ecNumber>
    </recommendedName>
</protein>
<evidence type="ECO:0000256" key="5">
    <source>
        <dbReference type="SAM" id="MobiDB-lite"/>
    </source>
</evidence>
<dbReference type="PROSITE" id="PS50192">
    <property type="entry name" value="T_SNARE"/>
    <property type="match status" value="1"/>
</dbReference>
<evidence type="ECO:0000256" key="3">
    <source>
        <dbReference type="PROSITE-ProRule" id="PRU00290"/>
    </source>
</evidence>
<dbReference type="Pfam" id="PF13768">
    <property type="entry name" value="VWA_3"/>
    <property type="match status" value="1"/>
</dbReference>
<feature type="non-terminal residue" evidence="11">
    <location>
        <position position="1"/>
    </location>
</feature>
<feature type="region of interest" description="Disordered" evidence="5">
    <location>
        <begin position="2084"/>
        <end position="2105"/>
    </location>
</feature>
<name>A0A0S4JIP4_BODSA</name>
<keyword evidence="3" id="KW-0175">Coiled coil</keyword>